<proteinExistence type="predicted"/>
<dbReference type="AlphaFoldDB" id="A0AAW2P1M9"/>
<protein>
    <submittedName>
        <fullName evidence="1">Myosin-6</fullName>
    </submittedName>
</protein>
<sequence length="101" mass="11063">MLEVEADNQNHLDFYEGLVCHVFNIPIISLYILYAQNVYSLYSGDNSSAESVPPEVISSLKIFTGEDSTDAGGESFVLDDNAGIPFSIDDICSSLQETDFT</sequence>
<reference evidence="1" key="1">
    <citation type="submission" date="2020-06" db="EMBL/GenBank/DDBJ databases">
        <authorList>
            <person name="Li T."/>
            <person name="Hu X."/>
            <person name="Zhang T."/>
            <person name="Song X."/>
            <person name="Zhang H."/>
            <person name="Dai N."/>
            <person name="Sheng W."/>
            <person name="Hou X."/>
            <person name="Wei L."/>
        </authorList>
    </citation>
    <scope>NUCLEOTIDE SEQUENCE</scope>
    <source>
        <strain evidence="1">G01</strain>
        <tissue evidence="1">Leaf</tissue>
    </source>
</reference>
<dbReference type="EMBL" id="JACGWK010000006">
    <property type="protein sequence ID" value="KAL0349077.1"/>
    <property type="molecule type" value="Genomic_DNA"/>
</dbReference>
<evidence type="ECO:0000313" key="1">
    <source>
        <dbReference type="EMBL" id="KAL0349077.1"/>
    </source>
</evidence>
<name>A0AAW2P1M9_9LAMI</name>
<gene>
    <name evidence="1" type="ORF">Sangu_1135500</name>
</gene>
<feature type="non-terminal residue" evidence="1">
    <location>
        <position position="101"/>
    </location>
</feature>
<accession>A0AAW2P1M9</accession>
<reference evidence="1" key="2">
    <citation type="journal article" date="2024" name="Plant">
        <title>Genomic evolution and insights into agronomic trait innovations of Sesamum species.</title>
        <authorList>
            <person name="Miao H."/>
            <person name="Wang L."/>
            <person name="Qu L."/>
            <person name="Liu H."/>
            <person name="Sun Y."/>
            <person name="Le M."/>
            <person name="Wang Q."/>
            <person name="Wei S."/>
            <person name="Zheng Y."/>
            <person name="Lin W."/>
            <person name="Duan Y."/>
            <person name="Cao H."/>
            <person name="Xiong S."/>
            <person name="Wang X."/>
            <person name="Wei L."/>
            <person name="Li C."/>
            <person name="Ma Q."/>
            <person name="Ju M."/>
            <person name="Zhao R."/>
            <person name="Li G."/>
            <person name="Mu C."/>
            <person name="Tian Q."/>
            <person name="Mei H."/>
            <person name="Zhang T."/>
            <person name="Gao T."/>
            <person name="Zhang H."/>
        </authorList>
    </citation>
    <scope>NUCLEOTIDE SEQUENCE</scope>
    <source>
        <strain evidence="1">G01</strain>
    </source>
</reference>
<organism evidence="1">
    <name type="scientific">Sesamum angustifolium</name>
    <dbReference type="NCBI Taxonomy" id="2727405"/>
    <lineage>
        <taxon>Eukaryota</taxon>
        <taxon>Viridiplantae</taxon>
        <taxon>Streptophyta</taxon>
        <taxon>Embryophyta</taxon>
        <taxon>Tracheophyta</taxon>
        <taxon>Spermatophyta</taxon>
        <taxon>Magnoliopsida</taxon>
        <taxon>eudicotyledons</taxon>
        <taxon>Gunneridae</taxon>
        <taxon>Pentapetalae</taxon>
        <taxon>asterids</taxon>
        <taxon>lamiids</taxon>
        <taxon>Lamiales</taxon>
        <taxon>Pedaliaceae</taxon>
        <taxon>Sesamum</taxon>
    </lineage>
</organism>
<comment type="caution">
    <text evidence="1">The sequence shown here is derived from an EMBL/GenBank/DDBJ whole genome shotgun (WGS) entry which is preliminary data.</text>
</comment>